<dbReference type="Gene3D" id="3.40.50.300">
    <property type="entry name" value="P-loop containing nucleotide triphosphate hydrolases"/>
    <property type="match status" value="1"/>
</dbReference>
<protein>
    <submittedName>
        <fullName evidence="6">ABC transporter ATP-binding protein</fullName>
    </submittedName>
</protein>
<dbReference type="GO" id="GO:0016887">
    <property type="term" value="F:ATP hydrolysis activity"/>
    <property type="evidence" value="ECO:0007669"/>
    <property type="project" value="InterPro"/>
</dbReference>
<dbReference type="RefSeq" id="WP_135327620.1">
    <property type="nucleotide sequence ID" value="NZ_SRJC01000002.1"/>
</dbReference>
<evidence type="ECO:0000256" key="2">
    <source>
        <dbReference type="ARBA" id="ARBA00022448"/>
    </source>
</evidence>
<proteinExistence type="inferred from homology"/>
<dbReference type="EMBL" id="SRJC01000002">
    <property type="protein sequence ID" value="TGB02641.1"/>
    <property type="molecule type" value="Genomic_DNA"/>
</dbReference>
<dbReference type="PROSITE" id="PS00211">
    <property type="entry name" value="ABC_TRANSPORTER_1"/>
    <property type="match status" value="1"/>
</dbReference>
<evidence type="ECO:0000256" key="1">
    <source>
        <dbReference type="ARBA" id="ARBA00005417"/>
    </source>
</evidence>
<reference evidence="6 7" key="1">
    <citation type="journal article" date="2003" name="Int. J. Syst. Evol. Microbiol.">
        <title>Halobacillus salinus sp. nov., isolated from a salt lake on the coast of the East Sea in Korea.</title>
        <authorList>
            <person name="Yoon J.H."/>
            <person name="Kang K.H."/>
            <person name="Park Y.H."/>
        </authorList>
    </citation>
    <scope>NUCLEOTIDE SEQUENCE [LARGE SCALE GENOMIC DNA]</scope>
    <source>
        <strain evidence="6 7">HSL-3</strain>
    </source>
</reference>
<dbReference type="GO" id="GO:0005524">
    <property type="term" value="F:ATP binding"/>
    <property type="evidence" value="ECO:0007669"/>
    <property type="project" value="UniProtKB-KW"/>
</dbReference>
<dbReference type="InterPro" id="IPR003593">
    <property type="entry name" value="AAA+_ATPase"/>
</dbReference>
<dbReference type="PROSITE" id="PS50893">
    <property type="entry name" value="ABC_TRANSPORTER_2"/>
    <property type="match status" value="1"/>
</dbReference>
<evidence type="ECO:0000313" key="6">
    <source>
        <dbReference type="EMBL" id="TGB02641.1"/>
    </source>
</evidence>
<dbReference type="CDD" id="cd03268">
    <property type="entry name" value="ABC_BcrA_bacitracin_resist"/>
    <property type="match status" value="1"/>
</dbReference>
<keyword evidence="4 6" id="KW-0067">ATP-binding</keyword>
<keyword evidence="2" id="KW-0813">Transport</keyword>
<comment type="similarity">
    <text evidence="1">Belongs to the ABC transporter superfamily.</text>
</comment>
<dbReference type="SUPFAM" id="SSF52540">
    <property type="entry name" value="P-loop containing nucleoside triphosphate hydrolases"/>
    <property type="match status" value="1"/>
</dbReference>
<dbReference type="InterPro" id="IPR003439">
    <property type="entry name" value="ABC_transporter-like_ATP-bd"/>
</dbReference>
<sequence>MSEIILQTNQLTKQFKKQTAVHQVDLRVQKGDIYGFLGPNGAGKTTTIRMLLGLMKPSNGEIEIFGQTFDQHKLEALRRMGSLVEAPSYYEHLSGRENLETLRILLKAPKSRIDEVLAIVRLTKDSDRPVKQYSLGMKQRLGIAASLLGDPELLILDEPTNGLDPSGIQEIRELIKTMPEKYGITVLISSHLLSEMEQMATRVGIISRGELIYQGDMETLKGKALPQVALRVSQVEKARGILKSLGLNACSEAGSVLIENASDQDVAESVAALVHKQVAVYRIEERRQSLEEIFLDLTKGGELNAPGTAS</sequence>
<dbReference type="STRING" id="192814.GCA_900166575_03033"/>
<keyword evidence="7" id="KW-1185">Reference proteome</keyword>
<keyword evidence="3" id="KW-0547">Nucleotide-binding</keyword>
<evidence type="ECO:0000313" key="7">
    <source>
        <dbReference type="Proteomes" id="UP000297982"/>
    </source>
</evidence>
<accession>A0A4Z0H185</accession>
<dbReference type="AlphaFoldDB" id="A0A4Z0H185"/>
<dbReference type="InterPro" id="IPR027417">
    <property type="entry name" value="P-loop_NTPase"/>
</dbReference>
<evidence type="ECO:0000256" key="4">
    <source>
        <dbReference type="ARBA" id="ARBA00022840"/>
    </source>
</evidence>
<dbReference type="PANTHER" id="PTHR43335">
    <property type="entry name" value="ABC TRANSPORTER, ATP-BINDING PROTEIN"/>
    <property type="match status" value="1"/>
</dbReference>
<dbReference type="Proteomes" id="UP000297982">
    <property type="component" value="Unassembled WGS sequence"/>
</dbReference>
<comment type="caution">
    <text evidence="6">The sequence shown here is derived from an EMBL/GenBank/DDBJ whole genome shotgun (WGS) entry which is preliminary data.</text>
</comment>
<dbReference type="PANTHER" id="PTHR43335:SF4">
    <property type="entry name" value="ABC TRANSPORTER, ATP-BINDING PROTEIN"/>
    <property type="match status" value="1"/>
</dbReference>
<evidence type="ECO:0000256" key="3">
    <source>
        <dbReference type="ARBA" id="ARBA00022741"/>
    </source>
</evidence>
<dbReference type="Pfam" id="PF00005">
    <property type="entry name" value="ABC_tran"/>
    <property type="match status" value="1"/>
</dbReference>
<dbReference type="InterPro" id="IPR017871">
    <property type="entry name" value="ABC_transporter-like_CS"/>
</dbReference>
<feature type="domain" description="ABC transporter" evidence="5">
    <location>
        <begin position="6"/>
        <end position="233"/>
    </location>
</feature>
<name>A0A4Z0H185_9BACI</name>
<gene>
    <name evidence="6" type="ORF">E4663_10785</name>
</gene>
<dbReference type="SMART" id="SM00382">
    <property type="entry name" value="AAA"/>
    <property type="match status" value="1"/>
</dbReference>
<organism evidence="6 7">
    <name type="scientific">Halobacillus salinus</name>
    <dbReference type="NCBI Taxonomy" id="192814"/>
    <lineage>
        <taxon>Bacteria</taxon>
        <taxon>Bacillati</taxon>
        <taxon>Bacillota</taxon>
        <taxon>Bacilli</taxon>
        <taxon>Bacillales</taxon>
        <taxon>Bacillaceae</taxon>
        <taxon>Halobacillus</taxon>
    </lineage>
</organism>
<evidence type="ECO:0000259" key="5">
    <source>
        <dbReference type="PROSITE" id="PS50893"/>
    </source>
</evidence>